<dbReference type="InterPro" id="IPR002738">
    <property type="entry name" value="RNase_P_p30"/>
</dbReference>
<evidence type="ECO:0000256" key="2">
    <source>
        <dbReference type="ARBA" id="ARBA00007331"/>
    </source>
</evidence>
<evidence type="ECO:0000313" key="6">
    <source>
        <dbReference type="Proteomes" id="UP001149813"/>
    </source>
</evidence>
<keyword evidence="3" id="KW-0819">tRNA processing</keyword>
<dbReference type="AlphaFoldDB" id="A0A9W7XV06"/>
<sequence>MFYDLNIALPESAGKANGSMSSQEWAQVVRAVEQARDLGYGMVALNQTVQGRLTAEHLAVWKTVPAIDGAQLSWNPATGKRVVGQGGSGSGSVAAVKRGSVRVLRRVTAVIREADQGHSVSGTPVSNEYDVVAVRPTSEKLLFAASSGAWGGVDMVALDMAARWGFFAKHKTVGQALALGLAFEVAYGGALGDSAQRQQWVSNVAAMVRVTRGKGLVWASGARQAFELRSPNDVTVLGEAVQLNAALAKRAVSANARAVVVHSFTRTQTLRAVVAEVDQPGSDQARSDQARSDQAAAAGSDQGGEAARKRQRVA</sequence>
<comment type="caution">
    <text evidence="5">The sequence shown here is derived from an EMBL/GenBank/DDBJ whole genome shotgun (WGS) entry which is preliminary data.</text>
</comment>
<proteinExistence type="inferred from homology"/>
<feature type="compositionally biased region" description="Low complexity" evidence="4">
    <location>
        <begin position="292"/>
        <end position="305"/>
    </location>
</feature>
<dbReference type="GO" id="GO:0003723">
    <property type="term" value="F:RNA binding"/>
    <property type="evidence" value="ECO:0007669"/>
    <property type="project" value="TreeGrafter"/>
</dbReference>
<dbReference type="EC" id="3.1.26.5" evidence="5"/>
<evidence type="ECO:0000256" key="4">
    <source>
        <dbReference type="SAM" id="MobiDB-lite"/>
    </source>
</evidence>
<feature type="region of interest" description="Disordered" evidence="4">
    <location>
        <begin position="276"/>
        <end position="314"/>
    </location>
</feature>
<dbReference type="InterPro" id="IPR016195">
    <property type="entry name" value="Pol/histidinol_Pase-like"/>
</dbReference>
<organism evidence="5 6">
    <name type="scientific">Coemansia erecta</name>
    <dbReference type="NCBI Taxonomy" id="147472"/>
    <lineage>
        <taxon>Eukaryota</taxon>
        <taxon>Fungi</taxon>
        <taxon>Fungi incertae sedis</taxon>
        <taxon>Zoopagomycota</taxon>
        <taxon>Kickxellomycotina</taxon>
        <taxon>Kickxellomycetes</taxon>
        <taxon>Kickxellales</taxon>
        <taxon>Kickxellaceae</taxon>
        <taxon>Coemansia</taxon>
    </lineage>
</organism>
<dbReference type="PANTHER" id="PTHR13031">
    <property type="entry name" value="RIBONUCLEASE P SUBUNIT P30"/>
    <property type="match status" value="1"/>
</dbReference>
<gene>
    <name evidence="5" type="primary">RPP1</name>
    <name evidence="5" type="ORF">LPJ53_004090</name>
</gene>
<reference evidence="5" key="1">
    <citation type="submission" date="2022-07" db="EMBL/GenBank/DDBJ databases">
        <title>Phylogenomic reconstructions and comparative analyses of Kickxellomycotina fungi.</title>
        <authorList>
            <person name="Reynolds N.K."/>
            <person name="Stajich J.E."/>
            <person name="Barry K."/>
            <person name="Grigoriev I.V."/>
            <person name="Crous P."/>
            <person name="Smith M.E."/>
        </authorList>
    </citation>
    <scope>NUCLEOTIDE SEQUENCE</scope>
    <source>
        <strain evidence="5">NBRC 32514</strain>
    </source>
</reference>
<evidence type="ECO:0000256" key="1">
    <source>
        <dbReference type="ARBA" id="ARBA00004123"/>
    </source>
</evidence>
<accession>A0A9W7XV06</accession>
<dbReference type="OrthoDB" id="17948at2759"/>
<dbReference type="GO" id="GO:0004526">
    <property type="term" value="F:ribonuclease P activity"/>
    <property type="evidence" value="ECO:0007669"/>
    <property type="project" value="UniProtKB-EC"/>
</dbReference>
<dbReference type="EMBL" id="JANBOJ010000176">
    <property type="protein sequence ID" value="KAJ1721366.1"/>
    <property type="molecule type" value="Genomic_DNA"/>
</dbReference>
<dbReference type="Gene3D" id="3.20.20.140">
    <property type="entry name" value="Metal-dependent hydrolases"/>
    <property type="match status" value="1"/>
</dbReference>
<keyword evidence="5" id="KW-0378">Hydrolase</keyword>
<dbReference type="Proteomes" id="UP001149813">
    <property type="component" value="Unassembled WGS sequence"/>
</dbReference>
<dbReference type="PANTHER" id="PTHR13031:SF0">
    <property type="entry name" value="RIBONUCLEASE P PROTEIN SUBUNIT P30"/>
    <property type="match status" value="1"/>
</dbReference>
<keyword evidence="6" id="KW-1185">Reference proteome</keyword>
<evidence type="ECO:0000256" key="3">
    <source>
        <dbReference type="ARBA" id="ARBA00022694"/>
    </source>
</evidence>
<dbReference type="GO" id="GO:0005655">
    <property type="term" value="C:nucleolar ribonuclease P complex"/>
    <property type="evidence" value="ECO:0007669"/>
    <property type="project" value="TreeGrafter"/>
</dbReference>
<evidence type="ECO:0000313" key="5">
    <source>
        <dbReference type="EMBL" id="KAJ1721366.1"/>
    </source>
</evidence>
<comment type="subcellular location">
    <subcellularLocation>
        <location evidence="1">Nucleus</location>
    </subcellularLocation>
</comment>
<dbReference type="Pfam" id="PF01876">
    <property type="entry name" value="RNase_P_p30"/>
    <property type="match status" value="1"/>
</dbReference>
<protein>
    <submittedName>
        <fullName evidence="5">RNA-binding RNA processing protein rpp1</fullName>
        <ecNumber evidence="5">3.1.26.5</ecNumber>
    </submittedName>
</protein>
<comment type="similarity">
    <text evidence="2">Belongs to the eukaryotic/archaeal RNase P protein component 3 family.</text>
</comment>
<dbReference type="GO" id="GO:0008033">
    <property type="term" value="P:tRNA processing"/>
    <property type="evidence" value="ECO:0007669"/>
    <property type="project" value="UniProtKB-KW"/>
</dbReference>
<dbReference type="SUPFAM" id="SSF89550">
    <property type="entry name" value="PHP domain-like"/>
    <property type="match status" value="1"/>
</dbReference>
<name>A0A9W7XV06_9FUNG</name>